<keyword evidence="1" id="KW-0812">Transmembrane</keyword>
<reference evidence="2" key="2">
    <citation type="submission" date="2014-09" db="EMBL/GenBank/DDBJ databases">
        <title>Criblamydia sequanensis harbors a mega-plasmid encoding arsenite resistance.</title>
        <authorList>
            <person name="Bertelli C."/>
            <person name="Goesmann A."/>
            <person name="Greub G."/>
        </authorList>
    </citation>
    <scope>NUCLEOTIDE SEQUENCE [LARGE SCALE GENOMIC DNA]</scope>
    <source>
        <strain evidence="2">CRIB-18</strain>
    </source>
</reference>
<feature type="transmembrane region" description="Helical" evidence="1">
    <location>
        <begin position="35"/>
        <end position="58"/>
    </location>
</feature>
<dbReference type="STRING" id="1437425.CSEC_1309"/>
<dbReference type="Proteomes" id="UP000031552">
    <property type="component" value="Unassembled WGS sequence"/>
</dbReference>
<keyword evidence="1" id="KW-0472">Membrane</keyword>
<dbReference type="OrthoDB" id="9834447at2"/>
<feature type="transmembrane region" description="Helical" evidence="1">
    <location>
        <begin position="233"/>
        <end position="257"/>
    </location>
</feature>
<sequence>MITNFIDTIHSETKARYFPSRFCLSMAALGKERPLFSLAMAIASFFGTVYAGGVAVFCGEGVIRSFKEIAEDETPVVRLRPFGDIGGWSALNLLSLMALDQFFKQLMHEGEYLRIEALSRKWIKENEEKIRNNPKFIEKLYLAIHDYLKKYSGICLFSKSLASRRLVVLNLTKEMKAKKKGGLYFDRKLEEVFIRIKKREERETSVKRYFSRFYQGEKALYQSGGGWRVATSLVIGVAVPIFLLISALCSYVGEIGLGTELFYHRESLTDVGHFGEWPFNALELIAFAILLNLWSIIYEADFANLRSNYEDETKNIKITDKNVKKHLEIMWEEESSNNKCYFTKFRRDCNIKVIKTEKKDKFYEEEV</sequence>
<proteinExistence type="predicted"/>
<reference evidence="2" key="1">
    <citation type="submission" date="2013-12" db="EMBL/GenBank/DDBJ databases">
        <authorList>
            <person name="Linke B."/>
        </authorList>
    </citation>
    <scope>NUCLEOTIDE SEQUENCE [LARGE SCALE GENOMIC DNA]</scope>
    <source>
        <strain evidence="2">CRIB-18</strain>
    </source>
</reference>
<evidence type="ECO:0000256" key="1">
    <source>
        <dbReference type="SAM" id="Phobius"/>
    </source>
</evidence>
<organism evidence="2 3">
    <name type="scientific">Candidatus Criblamydia sequanensis CRIB-18</name>
    <dbReference type="NCBI Taxonomy" id="1437425"/>
    <lineage>
        <taxon>Bacteria</taxon>
        <taxon>Pseudomonadati</taxon>
        <taxon>Chlamydiota</taxon>
        <taxon>Chlamydiia</taxon>
        <taxon>Parachlamydiales</taxon>
        <taxon>Candidatus Criblamydiaceae</taxon>
        <taxon>Candidatus Criblamydia</taxon>
    </lineage>
</organism>
<protein>
    <submittedName>
        <fullName evidence="2">Conserved putative membrane protein</fullName>
    </submittedName>
</protein>
<evidence type="ECO:0000313" key="2">
    <source>
        <dbReference type="EMBL" id="CDR34129.1"/>
    </source>
</evidence>
<dbReference type="EMBL" id="CCEJ010000005">
    <property type="protein sequence ID" value="CDR34129.1"/>
    <property type="molecule type" value="Genomic_DNA"/>
</dbReference>
<gene>
    <name evidence="2" type="ORF">CSEC_1309</name>
</gene>
<name>A0A090DZS7_9BACT</name>
<feature type="transmembrane region" description="Helical" evidence="1">
    <location>
        <begin position="277"/>
        <end position="298"/>
    </location>
</feature>
<dbReference type="RefSeq" id="WP_041017663.1">
    <property type="nucleotide sequence ID" value="NZ_CCEJ010000005.1"/>
</dbReference>
<keyword evidence="3" id="KW-1185">Reference proteome</keyword>
<accession>A0A090DZS7</accession>
<dbReference type="AlphaFoldDB" id="A0A090DZS7"/>
<comment type="caution">
    <text evidence="2">The sequence shown here is derived from an EMBL/GenBank/DDBJ whole genome shotgun (WGS) entry which is preliminary data.</text>
</comment>
<evidence type="ECO:0000313" key="3">
    <source>
        <dbReference type="Proteomes" id="UP000031552"/>
    </source>
</evidence>
<keyword evidence="1" id="KW-1133">Transmembrane helix</keyword>
<dbReference type="eggNOG" id="ENOG5033XGR">
    <property type="taxonomic scope" value="Bacteria"/>
</dbReference>